<dbReference type="Pfam" id="PF14579">
    <property type="entry name" value="HHH_6"/>
    <property type="match status" value="1"/>
</dbReference>
<evidence type="ECO:0000256" key="5">
    <source>
        <dbReference type="ARBA" id="ARBA00022695"/>
    </source>
</evidence>
<dbReference type="AlphaFoldDB" id="G5H9G3"/>
<evidence type="ECO:0000256" key="9">
    <source>
        <dbReference type="ARBA" id="ARBA00049244"/>
    </source>
</evidence>
<dbReference type="Pfam" id="PF17657">
    <property type="entry name" value="DNA_pol3_finger"/>
    <property type="match status" value="1"/>
</dbReference>
<dbReference type="OrthoDB" id="9803237at2"/>
<reference evidence="12 13" key="1">
    <citation type="submission" date="2011-08" db="EMBL/GenBank/DDBJ databases">
        <title>The Genome Sequence of Alistipes indistinctus YIT 12060.</title>
        <authorList>
            <consortium name="The Broad Institute Genome Sequencing Platform"/>
            <person name="Earl A."/>
            <person name="Ward D."/>
            <person name="Feldgarden M."/>
            <person name="Gevers D."/>
            <person name="Morotomi M."/>
            <person name="Young S.K."/>
            <person name="Zeng Q."/>
            <person name="Gargeya S."/>
            <person name="Fitzgerald M."/>
            <person name="Haas B."/>
            <person name="Abouelleil A."/>
            <person name="Alvarado L."/>
            <person name="Arachchi H.M."/>
            <person name="Berlin A."/>
            <person name="Brown A."/>
            <person name="Chapman S.B."/>
            <person name="Chen Z."/>
            <person name="Dunbar C."/>
            <person name="Freedman E."/>
            <person name="Gearin G."/>
            <person name="Gellesch M."/>
            <person name="Goldberg J."/>
            <person name="Griggs A."/>
            <person name="Gujja S."/>
            <person name="Heiman D."/>
            <person name="Howarth C."/>
            <person name="Larson L."/>
            <person name="Lui A."/>
            <person name="MacDonald P.J.P."/>
            <person name="Montmayeur A."/>
            <person name="Murphy C."/>
            <person name="Neiman D."/>
            <person name="Pearson M."/>
            <person name="Priest M."/>
            <person name="Roberts A."/>
            <person name="Saif S."/>
            <person name="Shea T."/>
            <person name="Shenoy N."/>
            <person name="Sisk P."/>
            <person name="Stolte C."/>
            <person name="Sykes S."/>
            <person name="Wortman J."/>
            <person name="Nusbaum C."/>
            <person name="Birren B."/>
        </authorList>
    </citation>
    <scope>NUCLEOTIDE SEQUENCE [LARGE SCALE GENOMIC DNA]</scope>
    <source>
        <strain evidence="12 13">YIT 12060</strain>
    </source>
</reference>
<keyword evidence="5" id="KW-0548">Nucleotidyltransferase</keyword>
<evidence type="ECO:0000313" key="13">
    <source>
        <dbReference type="Proteomes" id="UP000006008"/>
    </source>
</evidence>
<dbReference type="PANTHER" id="PTHR32294">
    <property type="entry name" value="DNA POLYMERASE III SUBUNIT ALPHA"/>
    <property type="match status" value="1"/>
</dbReference>
<evidence type="ECO:0000256" key="6">
    <source>
        <dbReference type="ARBA" id="ARBA00022705"/>
    </source>
</evidence>
<dbReference type="EC" id="2.7.7.7" evidence="2"/>
<evidence type="ECO:0000256" key="1">
    <source>
        <dbReference type="ARBA" id="ARBA00004496"/>
    </source>
</evidence>
<dbReference type="InterPro" id="IPR004805">
    <property type="entry name" value="DnaE2/DnaE/PolC"/>
</dbReference>
<evidence type="ECO:0000256" key="3">
    <source>
        <dbReference type="ARBA" id="ARBA00019114"/>
    </source>
</evidence>
<dbReference type="GO" id="GO:0003887">
    <property type="term" value="F:DNA-directed DNA polymerase activity"/>
    <property type="evidence" value="ECO:0007669"/>
    <property type="project" value="UniProtKB-KW"/>
</dbReference>
<evidence type="ECO:0000259" key="11">
    <source>
        <dbReference type="SMART" id="SM00481"/>
    </source>
</evidence>
<dbReference type="Pfam" id="PF02811">
    <property type="entry name" value="PHP"/>
    <property type="match status" value="1"/>
</dbReference>
<organism evidence="12 13">
    <name type="scientific">Alistipes indistinctus YIT 12060</name>
    <dbReference type="NCBI Taxonomy" id="742725"/>
    <lineage>
        <taxon>Bacteria</taxon>
        <taxon>Pseudomonadati</taxon>
        <taxon>Bacteroidota</taxon>
        <taxon>Bacteroidia</taxon>
        <taxon>Bacteroidales</taxon>
        <taxon>Rikenellaceae</taxon>
        <taxon>Alistipes</taxon>
    </lineage>
</organism>
<name>G5H9G3_9BACT</name>
<dbReference type="NCBIfam" id="TIGR00594">
    <property type="entry name" value="polc"/>
    <property type="match status" value="1"/>
</dbReference>
<dbReference type="InterPro" id="IPR041931">
    <property type="entry name" value="DNA_pol3_alpha_thumb_dom"/>
</dbReference>
<dbReference type="Gene3D" id="2.40.50.140">
    <property type="entry name" value="Nucleic acid-binding proteins"/>
    <property type="match status" value="1"/>
</dbReference>
<dbReference type="InterPro" id="IPR012340">
    <property type="entry name" value="NA-bd_OB-fold"/>
</dbReference>
<gene>
    <name evidence="12" type="ORF">HMPREF9450_02249</name>
</gene>
<dbReference type="Proteomes" id="UP000006008">
    <property type="component" value="Unassembled WGS sequence"/>
</dbReference>
<dbReference type="PROSITE" id="PS50935">
    <property type="entry name" value="SSB"/>
    <property type="match status" value="1"/>
</dbReference>
<keyword evidence="4" id="KW-0808">Transferase</keyword>
<accession>G5H9G3</accession>
<dbReference type="GO" id="GO:0008408">
    <property type="term" value="F:3'-5' exonuclease activity"/>
    <property type="evidence" value="ECO:0007669"/>
    <property type="project" value="InterPro"/>
</dbReference>
<proteinExistence type="predicted"/>
<dbReference type="eggNOG" id="COG0587">
    <property type="taxonomic scope" value="Bacteria"/>
</dbReference>
<keyword evidence="13" id="KW-1185">Reference proteome</keyword>
<dbReference type="HOGENOM" id="CLU_001600_1_1_10"/>
<dbReference type="STRING" id="742725.HMPREF9450_02249"/>
<dbReference type="InterPro" id="IPR040982">
    <property type="entry name" value="DNA_pol3_finger"/>
</dbReference>
<dbReference type="NCBIfam" id="NF004226">
    <property type="entry name" value="PRK05673.1"/>
    <property type="match status" value="1"/>
</dbReference>
<dbReference type="Gene3D" id="1.10.10.1600">
    <property type="entry name" value="Bacterial DNA polymerase III alpha subunit, thumb domain"/>
    <property type="match status" value="1"/>
</dbReference>
<dbReference type="InterPro" id="IPR010994">
    <property type="entry name" value="RuvA_2-like"/>
</dbReference>
<protein>
    <recommendedName>
        <fullName evidence="3">DNA polymerase III subunit alpha</fullName>
        <ecNumber evidence="2">2.7.7.7</ecNumber>
    </recommendedName>
</protein>
<keyword evidence="6" id="KW-0235">DNA replication</keyword>
<dbReference type="CDD" id="cd12113">
    <property type="entry name" value="PHP_PolIIIA_DnaE3"/>
    <property type="match status" value="1"/>
</dbReference>
<dbReference type="EMBL" id="ADLD01000013">
    <property type="protein sequence ID" value="EHB92200.1"/>
    <property type="molecule type" value="Genomic_DNA"/>
</dbReference>
<evidence type="ECO:0000256" key="8">
    <source>
        <dbReference type="ARBA" id="ARBA00023125"/>
    </source>
</evidence>
<dbReference type="Pfam" id="PF07733">
    <property type="entry name" value="DNA_pol3_alpha"/>
    <property type="match status" value="1"/>
</dbReference>
<dbReference type="InterPro" id="IPR003141">
    <property type="entry name" value="Pol/His_phosphatase_N"/>
</dbReference>
<evidence type="ECO:0000256" key="2">
    <source>
        <dbReference type="ARBA" id="ARBA00012417"/>
    </source>
</evidence>
<comment type="catalytic activity">
    <reaction evidence="9">
        <text>DNA(n) + a 2'-deoxyribonucleoside 5'-triphosphate = DNA(n+1) + diphosphate</text>
        <dbReference type="Rhea" id="RHEA:22508"/>
        <dbReference type="Rhea" id="RHEA-COMP:17339"/>
        <dbReference type="Rhea" id="RHEA-COMP:17340"/>
        <dbReference type="ChEBI" id="CHEBI:33019"/>
        <dbReference type="ChEBI" id="CHEBI:61560"/>
        <dbReference type="ChEBI" id="CHEBI:173112"/>
        <dbReference type="EC" id="2.7.7.7"/>
    </reaction>
</comment>
<dbReference type="InterPro" id="IPR016195">
    <property type="entry name" value="Pol/histidinol_Pase-like"/>
</dbReference>
<sequence>MSQFVHLHVHTQYSILDGASAIKPLIKRAKALGMPSLAITDHGNMFGVKEFHDAAVKEGVKPILGCEVYVATGSRFDKKRGREDRGHHLILLAKNLTGYHNLAKMVSYAFTEGYYYHPRVDKELLRTYHEGIICCSACLGGELPQAIMHGGLDKAEAVVREFKEIFGDDYYLEMQLHRSGDPRRDADVYENQKRVNAVILELAAKHNVKYIASNDAHFIMADDAEAHDRLICLNTGKDLDDPTRMRYTGQEYLKSEQEMAELFGDHPEALTTTLEIADKVEEYSLEHKPLMPNFPIPDDFPIDLPQLKESFSKKIKDEVLLAEVQRATSLDELIGGHPELAESLMIAKQFLYLKHLTFEGARRRYGELNEQILKRLDYELSTIEWMGFPGYFLIVWDFIRAARELGVSVGPGRGSAAGSVVAYSLGITNIDPIKYDLLFERFLNPDRISLPDVDVDFDEDGRADVLHYVVEKYGSKRVAQIITFGTMAPKAAIKDVARVQKLPLSESNRISKLVPEKPGTTFEKAFKEAPELLAERESENPLIRATMKYAEQLEGSVRQTGVHACGVIIGQDDLEKFAPIAIAKDAELNVVQFEGKQVESVGLIKMDFLGLKTLSIIKDALENIEASKGVKIDIDAIPLDDSATYELYSRGETTGLFQFESPGMKKHLRNLKPNRFEDLIAMNALYRPGPMEYIPSFIARKHGQEKVTYDIPDMEEYLKDTYGITVYQEQVMLLSQKLAGFTGGQADTLRKAMGKKKKDVLDKMKPQFIEGAQKNGHDPKICEKIWSDWEAFASYAFNKSHSTCYAYVSYQTAYLKAHYPAEFMAALLSRNLSDIKKISFFMDECKRMGLSVLGPDVNYSKSRFSVDDEGNVRFGLAAIKGVGEAAVQDIVECRQRDGKFKSVYDFMERVNLQAVNRKTLENLAVGGAFDSISDLPRSAYFASDGREGTFLEALVRYGNRVQSEKANVQQSLFGGGNAEADIQKPEPLPHEPWTKLEMLNKEREVIGIYLSSHPLDDFSVIIRHYCHSTLGDLQDLPSMKNKDFTVAGMVTSVTHLTTKTGKPYGRFTIEDYNSSHEFVLFSKDYENFRRYLYEGYYLLVRGRVQERTYNPNELECRINSMMMLSEAQETLIRELTIALPVAELTEDIVSQLKETINENRGNVTLRVKVLDPQADVAVNLYSKTLKVGMTPGMVRFLDDNALRYTLM</sequence>
<dbReference type="SMART" id="SM00481">
    <property type="entry name" value="POLIIIAc"/>
    <property type="match status" value="1"/>
</dbReference>
<comment type="caution">
    <text evidence="12">The sequence shown here is derived from an EMBL/GenBank/DDBJ whole genome shotgun (WGS) entry which is preliminary data.</text>
</comment>
<dbReference type="InterPro" id="IPR004365">
    <property type="entry name" value="NA-bd_OB_tRNA"/>
</dbReference>
<dbReference type="GO" id="GO:0005737">
    <property type="term" value="C:cytoplasm"/>
    <property type="evidence" value="ECO:0007669"/>
    <property type="project" value="UniProtKB-SubCell"/>
</dbReference>
<evidence type="ECO:0000256" key="7">
    <source>
        <dbReference type="ARBA" id="ARBA00022932"/>
    </source>
</evidence>
<dbReference type="Pfam" id="PF01336">
    <property type="entry name" value="tRNA_anti-codon"/>
    <property type="match status" value="1"/>
</dbReference>
<dbReference type="InterPro" id="IPR000424">
    <property type="entry name" value="Primosome_PriB/ssb"/>
</dbReference>
<dbReference type="Gene3D" id="3.20.20.140">
    <property type="entry name" value="Metal-dependent hydrolases"/>
    <property type="match status" value="1"/>
</dbReference>
<dbReference type="GO" id="GO:0006260">
    <property type="term" value="P:DNA replication"/>
    <property type="evidence" value="ECO:0007669"/>
    <property type="project" value="UniProtKB-KW"/>
</dbReference>
<keyword evidence="8 10" id="KW-0238">DNA-binding</keyword>
<dbReference type="InterPro" id="IPR011708">
    <property type="entry name" value="DNA_pol3_alpha_NTPase_dom"/>
</dbReference>
<evidence type="ECO:0000256" key="10">
    <source>
        <dbReference type="PROSITE-ProRule" id="PRU00252"/>
    </source>
</evidence>
<dbReference type="GO" id="GO:0003697">
    <property type="term" value="F:single-stranded DNA binding"/>
    <property type="evidence" value="ECO:0007669"/>
    <property type="project" value="InterPro"/>
</dbReference>
<dbReference type="Gene3D" id="1.10.150.870">
    <property type="match status" value="1"/>
</dbReference>
<feature type="domain" description="Polymerase/histidinol phosphatase N-terminal" evidence="11">
    <location>
        <begin position="5"/>
        <end position="72"/>
    </location>
</feature>
<dbReference type="SUPFAM" id="SSF47781">
    <property type="entry name" value="RuvA domain 2-like"/>
    <property type="match status" value="1"/>
</dbReference>
<dbReference type="PANTHER" id="PTHR32294:SF0">
    <property type="entry name" value="DNA POLYMERASE III SUBUNIT ALPHA"/>
    <property type="match status" value="1"/>
</dbReference>
<dbReference type="GeneID" id="92814731"/>
<dbReference type="PATRIC" id="fig|742725.3.peg.2317"/>
<evidence type="ECO:0000313" key="12">
    <source>
        <dbReference type="EMBL" id="EHB92200.1"/>
    </source>
</evidence>
<keyword evidence="7" id="KW-0239">DNA-directed DNA polymerase</keyword>
<dbReference type="RefSeq" id="WP_009135055.1">
    <property type="nucleotide sequence ID" value="NZ_CP102250.1"/>
</dbReference>
<dbReference type="SUPFAM" id="SSF89550">
    <property type="entry name" value="PHP domain-like"/>
    <property type="match status" value="1"/>
</dbReference>
<evidence type="ECO:0000256" key="4">
    <source>
        <dbReference type="ARBA" id="ARBA00022679"/>
    </source>
</evidence>
<comment type="subcellular location">
    <subcellularLocation>
        <location evidence="1">Cytoplasm</location>
    </subcellularLocation>
</comment>
<dbReference type="InterPro" id="IPR029460">
    <property type="entry name" value="DNAPol_HHH"/>
</dbReference>
<dbReference type="InterPro" id="IPR004013">
    <property type="entry name" value="PHP_dom"/>
</dbReference>
<dbReference type="CDD" id="cd04485">
    <property type="entry name" value="DnaE_OBF"/>
    <property type="match status" value="1"/>
</dbReference>